<reference evidence="3" key="1">
    <citation type="submission" date="2021-09" db="EMBL/GenBank/DDBJ databases">
        <title>Fulvivirga sp. isolated from coastal sediment.</title>
        <authorList>
            <person name="Yu H."/>
        </authorList>
    </citation>
    <scope>NUCLEOTIDE SEQUENCE</scope>
    <source>
        <strain evidence="3">1062</strain>
    </source>
</reference>
<feature type="signal peptide" evidence="1">
    <location>
        <begin position="1"/>
        <end position="20"/>
    </location>
</feature>
<dbReference type="Pfam" id="PF13568">
    <property type="entry name" value="OMP_b-brl_2"/>
    <property type="match status" value="1"/>
</dbReference>
<proteinExistence type="predicted"/>
<keyword evidence="4" id="KW-1185">Reference proteome</keyword>
<feature type="domain" description="Outer membrane protein beta-barrel" evidence="2">
    <location>
        <begin position="22"/>
        <end position="156"/>
    </location>
</feature>
<organism evidence="3 4">
    <name type="scientific">Fulvivirga sedimenti</name>
    <dbReference type="NCBI Taxonomy" id="2879465"/>
    <lineage>
        <taxon>Bacteria</taxon>
        <taxon>Pseudomonadati</taxon>
        <taxon>Bacteroidota</taxon>
        <taxon>Cytophagia</taxon>
        <taxon>Cytophagales</taxon>
        <taxon>Fulvivirgaceae</taxon>
        <taxon>Fulvivirga</taxon>
    </lineage>
</organism>
<dbReference type="EMBL" id="JAIXNE010000007">
    <property type="protein sequence ID" value="MCA6078854.1"/>
    <property type="molecule type" value="Genomic_DNA"/>
</dbReference>
<feature type="chain" id="PRO_5040849991" evidence="1">
    <location>
        <begin position="21"/>
        <end position="183"/>
    </location>
</feature>
<accession>A0A9X1HYN2</accession>
<evidence type="ECO:0000313" key="4">
    <source>
        <dbReference type="Proteomes" id="UP001139409"/>
    </source>
</evidence>
<evidence type="ECO:0000256" key="1">
    <source>
        <dbReference type="SAM" id="SignalP"/>
    </source>
</evidence>
<gene>
    <name evidence="3" type="ORF">LDX50_28525</name>
</gene>
<dbReference type="RefSeq" id="WP_225699715.1">
    <property type="nucleotide sequence ID" value="NZ_JAIXNE010000007.1"/>
</dbReference>
<dbReference type="Proteomes" id="UP001139409">
    <property type="component" value="Unassembled WGS sequence"/>
</dbReference>
<keyword evidence="1" id="KW-0732">Signal</keyword>
<sequence length="183" mass="19744">MKRIPLFFLLLLAVSFTSFGQAGFGVKGGVNFANINIDEASSRTGYHFGVFGDIPLGDHFAIQPEVLFSTQGAKIADTEVDFGYVNIPILLRLKLVKILNIHVGPQVGFVTKAESGGEDIKENVKNADFSIAAGAGISLPLGLEAGARYNIGVSDINNSGIEFADSQHRVFQIYVGWRIFGHK</sequence>
<name>A0A9X1HYN2_9BACT</name>
<dbReference type="InterPro" id="IPR025665">
    <property type="entry name" value="Beta-barrel_OMP_2"/>
</dbReference>
<dbReference type="AlphaFoldDB" id="A0A9X1HYN2"/>
<comment type="caution">
    <text evidence="3">The sequence shown here is derived from an EMBL/GenBank/DDBJ whole genome shotgun (WGS) entry which is preliminary data.</text>
</comment>
<evidence type="ECO:0000313" key="3">
    <source>
        <dbReference type="EMBL" id="MCA6078854.1"/>
    </source>
</evidence>
<evidence type="ECO:0000259" key="2">
    <source>
        <dbReference type="Pfam" id="PF13568"/>
    </source>
</evidence>
<protein>
    <submittedName>
        <fullName evidence="3">PorT family protein</fullName>
    </submittedName>
</protein>